<evidence type="ECO:0000256" key="6">
    <source>
        <dbReference type="ARBA" id="ARBA00022989"/>
    </source>
</evidence>
<keyword evidence="7 10" id="KW-0443">Lipid metabolism</keyword>
<evidence type="ECO:0000256" key="9">
    <source>
        <dbReference type="ARBA" id="ARBA00023160"/>
    </source>
</evidence>
<keyword evidence="12" id="KW-1185">Reference proteome</keyword>
<keyword evidence="9 10" id="KW-0275">Fatty acid biosynthesis</keyword>
<dbReference type="Pfam" id="PF01151">
    <property type="entry name" value="ELO"/>
    <property type="match status" value="1"/>
</dbReference>
<evidence type="ECO:0000313" key="11">
    <source>
        <dbReference type="EMBL" id="GFU35452.1"/>
    </source>
</evidence>
<evidence type="ECO:0000313" key="12">
    <source>
        <dbReference type="Proteomes" id="UP000887013"/>
    </source>
</evidence>
<evidence type="ECO:0000256" key="1">
    <source>
        <dbReference type="ARBA" id="ARBA00004141"/>
    </source>
</evidence>
<dbReference type="GO" id="GO:0030148">
    <property type="term" value="P:sphingolipid biosynthetic process"/>
    <property type="evidence" value="ECO:0007669"/>
    <property type="project" value="TreeGrafter"/>
</dbReference>
<name>A0A8X6QN12_NEPPI</name>
<gene>
    <name evidence="11" type="primary">AAEL008004</name>
    <name evidence="11" type="ORF">NPIL_282801</name>
</gene>
<dbReference type="EC" id="2.3.1.199" evidence="10"/>
<feature type="transmembrane region" description="Helical" evidence="10">
    <location>
        <begin position="295"/>
        <end position="315"/>
    </location>
</feature>
<feature type="transmembrane region" description="Helical" evidence="10">
    <location>
        <begin position="157"/>
        <end position="176"/>
    </location>
</feature>
<dbReference type="GO" id="GO:0034626">
    <property type="term" value="P:fatty acid elongation, polyunsaturated fatty acid"/>
    <property type="evidence" value="ECO:0007669"/>
    <property type="project" value="TreeGrafter"/>
</dbReference>
<comment type="caution">
    <text evidence="11">The sequence shown here is derived from an EMBL/GenBank/DDBJ whole genome shotgun (WGS) entry which is preliminary data.</text>
</comment>
<evidence type="ECO:0000256" key="3">
    <source>
        <dbReference type="ARBA" id="ARBA00022679"/>
    </source>
</evidence>
<proteinExistence type="inferred from homology"/>
<reference evidence="11" key="1">
    <citation type="submission" date="2020-08" db="EMBL/GenBank/DDBJ databases">
        <title>Multicomponent nature underlies the extraordinary mechanical properties of spider dragline silk.</title>
        <authorList>
            <person name="Kono N."/>
            <person name="Nakamura H."/>
            <person name="Mori M."/>
            <person name="Yoshida Y."/>
            <person name="Ohtoshi R."/>
            <person name="Malay A.D."/>
            <person name="Moran D.A.P."/>
            <person name="Tomita M."/>
            <person name="Numata K."/>
            <person name="Arakawa K."/>
        </authorList>
    </citation>
    <scope>NUCLEOTIDE SEQUENCE</scope>
</reference>
<dbReference type="PANTHER" id="PTHR11157">
    <property type="entry name" value="FATTY ACID ACYL TRANSFERASE-RELATED"/>
    <property type="match status" value="1"/>
</dbReference>
<comment type="catalytic activity">
    <reaction evidence="10">
        <text>a very-long-chain acyl-CoA + malonyl-CoA + H(+) = a very-long-chain 3-oxoacyl-CoA + CO2 + CoA</text>
        <dbReference type="Rhea" id="RHEA:32727"/>
        <dbReference type="ChEBI" id="CHEBI:15378"/>
        <dbReference type="ChEBI" id="CHEBI:16526"/>
        <dbReference type="ChEBI" id="CHEBI:57287"/>
        <dbReference type="ChEBI" id="CHEBI:57384"/>
        <dbReference type="ChEBI" id="CHEBI:90725"/>
        <dbReference type="ChEBI" id="CHEBI:90736"/>
        <dbReference type="EC" id="2.3.1.199"/>
    </reaction>
</comment>
<dbReference type="GO" id="GO:0042761">
    <property type="term" value="P:very long-chain fatty acid biosynthetic process"/>
    <property type="evidence" value="ECO:0007669"/>
    <property type="project" value="TreeGrafter"/>
</dbReference>
<comment type="subcellular location">
    <subcellularLocation>
        <location evidence="1">Membrane</location>
        <topology evidence="1">Multi-pass membrane protein</topology>
    </subcellularLocation>
</comment>
<keyword evidence="4 10" id="KW-0812">Transmembrane</keyword>
<evidence type="ECO:0000256" key="8">
    <source>
        <dbReference type="ARBA" id="ARBA00023136"/>
    </source>
</evidence>
<dbReference type="GO" id="GO:0019367">
    <property type="term" value="P:fatty acid elongation, saturated fatty acid"/>
    <property type="evidence" value="ECO:0007669"/>
    <property type="project" value="TreeGrafter"/>
</dbReference>
<keyword evidence="6 10" id="KW-1133">Transmembrane helix</keyword>
<comment type="similarity">
    <text evidence="10">Belongs to the ELO family.</text>
</comment>
<dbReference type="GO" id="GO:0005789">
    <property type="term" value="C:endoplasmic reticulum membrane"/>
    <property type="evidence" value="ECO:0007669"/>
    <property type="project" value="TreeGrafter"/>
</dbReference>
<keyword evidence="3 10" id="KW-0808">Transferase</keyword>
<evidence type="ECO:0000256" key="5">
    <source>
        <dbReference type="ARBA" id="ARBA00022832"/>
    </source>
</evidence>
<evidence type="ECO:0000256" key="2">
    <source>
        <dbReference type="ARBA" id="ARBA00022516"/>
    </source>
</evidence>
<keyword evidence="8 10" id="KW-0472">Membrane</keyword>
<accession>A0A8X6QN12</accession>
<sequence length="356" mass="41517">MRTPEIEELVSDRFGEAPSTCSQVVTPDISECPIEKNVPKPLGNSFRVLKSSAKLTNFSNNWNMATFEDAYDTFTDSLRRFENKSWIENVSVMKYFQAIDESIGKQFDTGDEEVRTWFLVRQNFLPFFLCAMYVLLIKIIGPAVMKNRKPFTLRGPMILFNLFLVASYSITMIQFFQKLPYLETNKFCKGSTVRKGDLTYTLVGQLWFLYILKYIEFIDTIFFILRKKYNLITNLHVIHHTIVPIVGWIMLRTERSGFQSIPVLINGFVHIIMYTYYGLAAVGPHMKKYLWWKKYLTMLQMVQFVFIILFVAVIAPASGCSIVKSSLIIDAICGVLFFILFYNFYYRNFNQKTKLT</sequence>
<keyword evidence="5 10" id="KW-0276">Fatty acid metabolism</keyword>
<dbReference type="AlphaFoldDB" id="A0A8X6QN12"/>
<feature type="transmembrane region" description="Helical" evidence="10">
    <location>
        <begin position="263"/>
        <end position="283"/>
    </location>
</feature>
<dbReference type="GO" id="GO:0034625">
    <property type="term" value="P:fatty acid elongation, monounsaturated fatty acid"/>
    <property type="evidence" value="ECO:0007669"/>
    <property type="project" value="TreeGrafter"/>
</dbReference>
<feature type="transmembrane region" description="Helical" evidence="10">
    <location>
        <begin position="124"/>
        <end position="145"/>
    </location>
</feature>
<organism evidence="11 12">
    <name type="scientific">Nephila pilipes</name>
    <name type="common">Giant wood spider</name>
    <name type="synonym">Nephila maculata</name>
    <dbReference type="NCBI Taxonomy" id="299642"/>
    <lineage>
        <taxon>Eukaryota</taxon>
        <taxon>Metazoa</taxon>
        <taxon>Ecdysozoa</taxon>
        <taxon>Arthropoda</taxon>
        <taxon>Chelicerata</taxon>
        <taxon>Arachnida</taxon>
        <taxon>Araneae</taxon>
        <taxon>Araneomorphae</taxon>
        <taxon>Entelegynae</taxon>
        <taxon>Araneoidea</taxon>
        <taxon>Nephilidae</taxon>
        <taxon>Nephila</taxon>
    </lineage>
</organism>
<dbReference type="InterPro" id="IPR002076">
    <property type="entry name" value="ELO_fam"/>
</dbReference>
<dbReference type="OrthoDB" id="434092at2759"/>
<protein>
    <recommendedName>
        <fullName evidence="10">Elongation of very long chain fatty acids protein</fullName>
        <ecNumber evidence="10">2.3.1.199</ecNumber>
    </recommendedName>
    <alternativeName>
        <fullName evidence="10">Very-long-chain 3-oxoacyl-CoA synthase</fullName>
    </alternativeName>
</protein>
<evidence type="ECO:0000256" key="7">
    <source>
        <dbReference type="ARBA" id="ARBA00023098"/>
    </source>
</evidence>
<feature type="transmembrane region" description="Helical" evidence="10">
    <location>
        <begin position="327"/>
        <end position="346"/>
    </location>
</feature>
<feature type="transmembrane region" description="Helical" evidence="10">
    <location>
        <begin position="207"/>
        <end position="225"/>
    </location>
</feature>
<dbReference type="EMBL" id="BMAW01034483">
    <property type="protein sequence ID" value="GFU35452.1"/>
    <property type="molecule type" value="Genomic_DNA"/>
</dbReference>
<evidence type="ECO:0000256" key="4">
    <source>
        <dbReference type="ARBA" id="ARBA00022692"/>
    </source>
</evidence>
<dbReference type="Proteomes" id="UP000887013">
    <property type="component" value="Unassembled WGS sequence"/>
</dbReference>
<keyword evidence="2 10" id="KW-0444">Lipid biosynthesis</keyword>
<evidence type="ECO:0000256" key="10">
    <source>
        <dbReference type="RuleBase" id="RU361115"/>
    </source>
</evidence>
<dbReference type="GO" id="GO:0009922">
    <property type="term" value="F:fatty acid elongase activity"/>
    <property type="evidence" value="ECO:0007669"/>
    <property type="project" value="UniProtKB-EC"/>
</dbReference>
<feature type="transmembrane region" description="Helical" evidence="10">
    <location>
        <begin position="232"/>
        <end position="251"/>
    </location>
</feature>